<evidence type="ECO:0000313" key="4">
    <source>
        <dbReference type="Proteomes" id="UP000594688"/>
    </source>
</evidence>
<protein>
    <recommendedName>
        <fullName evidence="2">Teneurin-like YD-shell domain-containing protein</fullName>
    </recommendedName>
</protein>
<gene>
    <name evidence="3" type="ORF">G3M70_13960</name>
</gene>
<dbReference type="PANTHER" id="PTHR32305">
    <property type="match status" value="1"/>
</dbReference>
<evidence type="ECO:0000256" key="1">
    <source>
        <dbReference type="ARBA" id="ARBA00022737"/>
    </source>
</evidence>
<evidence type="ECO:0000313" key="3">
    <source>
        <dbReference type="EMBL" id="QPJ62918.1"/>
    </source>
</evidence>
<reference evidence="3 4" key="1">
    <citation type="submission" date="2020-02" db="EMBL/GenBank/DDBJ databases">
        <title>Genomic and physiological characterization of two novel Nitrospinaceae genera.</title>
        <authorList>
            <person name="Mueller A.J."/>
            <person name="Jung M.-Y."/>
            <person name="Strachan C.R."/>
            <person name="Herbold C.W."/>
            <person name="Kirkegaard R.H."/>
            <person name="Daims H."/>
        </authorList>
    </citation>
    <scope>NUCLEOTIDE SEQUENCE [LARGE SCALE GENOMIC DNA]</scope>
    <source>
        <strain evidence="3">EB</strain>
    </source>
</reference>
<dbReference type="Pfam" id="PF25023">
    <property type="entry name" value="TEN_YD-shell"/>
    <property type="match status" value="1"/>
</dbReference>
<dbReference type="KEGG" id="nli:G3M70_13960"/>
<dbReference type="AlphaFoldDB" id="A0A7T0BXV1"/>
<dbReference type="EMBL" id="CP048685">
    <property type="protein sequence ID" value="QPJ62918.1"/>
    <property type="molecule type" value="Genomic_DNA"/>
</dbReference>
<dbReference type="InterPro" id="IPR056823">
    <property type="entry name" value="TEN-like_YD-shell"/>
</dbReference>
<dbReference type="NCBIfam" id="TIGR03696">
    <property type="entry name" value="Rhs_assc_core"/>
    <property type="match status" value="1"/>
</dbReference>
<proteinExistence type="predicted"/>
<name>A0A7T0BXV1_9BACT</name>
<organism evidence="3 4">
    <name type="scientific">Candidatus Nitronauta litoralis</name>
    <dbReference type="NCBI Taxonomy" id="2705533"/>
    <lineage>
        <taxon>Bacteria</taxon>
        <taxon>Pseudomonadati</taxon>
        <taxon>Nitrospinota/Tectimicrobiota group</taxon>
        <taxon>Nitrospinota</taxon>
        <taxon>Nitrospinia</taxon>
        <taxon>Nitrospinales</taxon>
        <taxon>Nitrospinaceae</taxon>
        <taxon>Candidatus Nitronauta</taxon>
    </lineage>
</organism>
<evidence type="ECO:0000259" key="2">
    <source>
        <dbReference type="Pfam" id="PF25023"/>
    </source>
</evidence>
<sequence length="306" mass="32266">MYKDQLNPIAELDGSGNITKRFIYASRANVPDVMVIPAGLTNAGVYRIISDHLGSPRFVIDTSSGNTVQALDYDEWGNVLSDTNPGFQPFGFAGGIYDEDTKLVRFGFRDYDPQTGRWTSKDPIRFRGDIPNFYGYAFQNPINNFDLNGLASTSAGQQSTTINWDGKGSKPIVVPDTDKPSDPRFTPIDEANVDVSGGVVFGAIANIKVTKKQIVCKVKPAAGFGFSAKPSVSVPIAKVRGTKNTGFGVQGSVAGGIGVAGVTVDVTADFGTGGGDEGKVSATAGAGFSATVTTTTAPTFTFTFDR</sequence>
<dbReference type="Gene3D" id="2.180.10.10">
    <property type="entry name" value="RHS repeat-associated core"/>
    <property type="match status" value="1"/>
</dbReference>
<dbReference type="InterPro" id="IPR022385">
    <property type="entry name" value="Rhs_assc_core"/>
</dbReference>
<dbReference type="InterPro" id="IPR050708">
    <property type="entry name" value="T6SS_VgrG/RHS"/>
</dbReference>
<keyword evidence="1" id="KW-0677">Repeat</keyword>
<dbReference type="Proteomes" id="UP000594688">
    <property type="component" value="Chromosome"/>
</dbReference>
<accession>A0A7T0BXV1</accession>
<dbReference type="PANTHER" id="PTHR32305:SF15">
    <property type="entry name" value="PROTEIN RHSA-RELATED"/>
    <property type="match status" value="1"/>
</dbReference>
<feature type="domain" description="Teneurin-like YD-shell" evidence="2">
    <location>
        <begin position="13"/>
        <end position="141"/>
    </location>
</feature>